<dbReference type="Proteomes" id="UP000256845">
    <property type="component" value="Unassembled WGS sequence"/>
</dbReference>
<gene>
    <name evidence="1" type="ORF">DFP90_101262</name>
</gene>
<protein>
    <submittedName>
        <fullName evidence="1">Uncharacterized protein</fullName>
    </submittedName>
</protein>
<reference evidence="1 2" key="1">
    <citation type="submission" date="2018-07" db="EMBL/GenBank/DDBJ databases">
        <title>Genomic Encyclopedia of Type Strains, Phase III (KMG-III): the genomes of soil and plant-associated and newly described type strains.</title>
        <authorList>
            <person name="Whitman W."/>
        </authorList>
    </citation>
    <scope>NUCLEOTIDE SEQUENCE [LARGE SCALE GENOMIC DNA]</scope>
    <source>
        <strain evidence="1 2">CECT 8488</strain>
    </source>
</reference>
<evidence type="ECO:0000313" key="2">
    <source>
        <dbReference type="Proteomes" id="UP000256845"/>
    </source>
</evidence>
<accession>A0A3D9HVD7</accession>
<name>A0A3D9HVD7_9PROT</name>
<dbReference type="EMBL" id="QRDW01000001">
    <property type="protein sequence ID" value="RED53473.1"/>
    <property type="molecule type" value="Genomic_DNA"/>
</dbReference>
<proteinExistence type="predicted"/>
<comment type="caution">
    <text evidence="1">The sequence shown here is derived from an EMBL/GenBank/DDBJ whole genome shotgun (WGS) entry which is preliminary data.</text>
</comment>
<organism evidence="1 2">
    <name type="scientific">Aestuariispira insulae</name>
    <dbReference type="NCBI Taxonomy" id="1461337"/>
    <lineage>
        <taxon>Bacteria</taxon>
        <taxon>Pseudomonadati</taxon>
        <taxon>Pseudomonadota</taxon>
        <taxon>Alphaproteobacteria</taxon>
        <taxon>Rhodospirillales</taxon>
        <taxon>Kiloniellaceae</taxon>
        <taxon>Aestuariispira</taxon>
    </lineage>
</organism>
<keyword evidence="2" id="KW-1185">Reference proteome</keyword>
<dbReference type="RefSeq" id="WP_115934610.1">
    <property type="nucleotide sequence ID" value="NZ_QRDW01000001.1"/>
</dbReference>
<dbReference type="AlphaFoldDB" id="A0A3D9HVD7"/>
<evidence type="ECO:0000313" key="1">
    <source>
        <dbReference type="EMBL" id="RED53473.1"/>
    </source>
</evidence>
<sequence>MKRNYLIAFTILSAALFLLGMAIMFQKEIRQAVRTPIDKSDAQAVCTSAEKPDMNWRWYTKNFPSPSVEWKIFTTDTSLCLRINNKWKMFTIKSHAVRQYGCFDTDSGLFCTASADPQRHPRADDFLN</sequence>